<evidence type="ECO:0000259" key="12">
    <source>
        <dbReference type="PROSITE" id="PS50011"/>
    </source>
</evidence>
<evidence type="ECO:0000256" key="9">
    <source>
        <dbReference type="ARBA" id="ARBA00048679"/>
    </source>
</evidence>
<dbReference type="PANTHER" id="PTHR48012:SF21">
    <property type="entry name" value="PH DOMAIN-CONTAINING PROTEIN"/>
    <property type="match status" value="1"/>
</dbReference>
<comment type="catalytic activity">
    <reaction evidence="8">
        <text>L-threonyl-[protein] + ATP = O-phospho-L-threonyl-[protein] + ADP + H(+)</text>
        <dbReference type="Rhea" id="RHEA:46608"/>
        <dbReference type="Rhea" id="RHEA-COMP:11060"/>
        <dbReference type="Rhea" id="RHEA-COMP:11605"/>
        <dbReference type="ChEBI" id="CHEBI:15378"/>
        <dbReference type="ChEBI" id="CHEBI:30013"/>
        <dbReference type="ChEBI" id="CHEBI:30616"/>
        <dbReference type="ChEBI" id="CHEBI:61977"/>
        <dbReference type="ChEBI" id="CHEBI:456216"/>
        <dbReference type="EC" id="2.7.11.1"/>
    </reaction>
</comment>
<evidence type="ECO:0000256" key="11">
    <source>
        <dbReference type="SAM" id="MobiDB-lite"/>
    </source>
</evidence>
<dbReference type="Proteomes" id="UP000053424">
    <property type="component" value="Unassembled WGS sequence"/>
</dbReference>
<accession>A0A0C2Y5A9</accession>
<evidence type="ECO:0000256" key="5">
    <source>
        <dbReference type="ARBA" id="ARBA00022741"/>
    </source>
</evidence>
<dbReference type="PROSITE" id="PS50011">
    <property type="entry name" value="PROTEIN_KINASE_DOM"/>
    <property type="match status" value="1"/>
</dbReference>
<gene>
    <name evidence="13" type="ORF">M413DRAFT_441671</name>
</gene>
<evidence type="ECO:0000256" key="6">
    <source>
        <dbReference type="ARBA" id="ARBA00022777"/>
    </source>
</evidence>
<proteinExistence type="inferred from homology"/>
<feature type="domain" description="Protein kinase" evidence="12">
    <location>
        <begin position="7"/>
        <end position="263"/>
    </location>
</feature>
<feature type="compositionally biased region" description="Polar residues" evidence="11">
    <location>
        <begin position="415"/>
        <end position="436"/>
    </location>
</feature>
<dbReference type="STRING" id="686832.A0A0C2Y5A9"/>
<dbReference type="OrthoDB" id="248923at2759"/>
<evidence type="ECO:0000256" key="8">
    <source>
        <dbReference type="ARBA" id="ARBA00047899"/>
    </source>
</evidence>
<evidence type="ECO:0000256" key="3">
    <source>
        <dbReference type="ARBA" id="ARBA00022527"/>
    </source>
</evidence>
<keyword evidence="7 10" id="KW-0067">ATP-binding</keyword>
<dbReference type="Pfam" id="PF00069">
    <property type="entry name" value="Pkinase"/>
    <property type="match status" value="1"/>
</dbReference>
<feature type="compositionally biased region" description="Polar residues" evidence="11">
    <location>
        <begin position="476"/>
        <end position="488"/>
    </location>
</feature>
<dbReference type="SUPFAM" id="SSF56112">
    <property type="entry name" value="Protein kinase-like (PK-like)"/>
    <property type="match status" value="1"/>
</dbReference>
<evidence type="ECO:0000256" key="2">
    <source>
        <dbReference type="ARBA" id="ARBA00012513"/>
    </source>
</evidence>
<dbReference type="InterPro" id="IPR000719">
    <property type="entry name" value="Prot_kinase_dom"/>
</dbReference>
<evidence type="ECO:0000313" key="13">
    <source>
        <dbReference type="EMBL" id="KIM45028.1"/>
    </source>
</evidence>
<keyword evidence="4" id="KW-0808">Transferase</keyword>
<feature type="region of interest" description="Disordered" evidence="11">
    <location>
        <begin position="753"/>
        <end position="780"/>
    </location>
</feature>
<keyword evidence="14" id="KW-1185">Reference proteome</keyword>
<name>A0A0C2Y5A9_HEBCY</name>
<dbReference type="FunFam" id="1.10.510.10:FF:000499">
    <property type="entry name" value="Serine/threonine-protein kinase KIC1"/>
    <property type="match status" value="1"/>
</dbReference>
<comment type="catalytic activity">
    <reaction evidence="9">
        <text>L-seryl-[protein] + ATP = O-phospho-L-seryl-[protein] + ADP + H(+)</text>
        <dbReference type="Rhea" id="RHEA:17989"/>
        <dbReference type="Rhea" id="RHEA-COMP:9863"/>
        <dbReference type="Rhea" id="RHEA-COMP:11604"/>
        <dbReference type="ChEBI" id="CHEBI:15378"/>
        <dbReference type="ChEBI" id="CHEBI:29999"/>
        <dbReference type="ChEBI" id="CHEBI:30616"/>
        <dbReference type="ChEBI" id="CHEBI:83421"/>
        <dbReference type="ChEBI" id="CHEBI:456216"/>
        <dbReference type="EC" id="2.7.11.1"/>
    </reaction>
</comment>
<reference evidence="14" key="2">
    <citation type="submission" date="2015-01" db="EMBL/GenBank/DDBJ databases">
        <title>Evolutionary Origins and Diversification of the Mycorrhizal Mutualists.</title>
        <authorList>
            <consortium name="DOE Joint Genome Institute"/>
            <consortium name="Mycorrhizal Genomics Consortium"/>
            <person name="Kohler A."/>
            <person name="Kuo A."/>
            <person name="Nagy L.G."/>
            <person name="Floudas D."/>
            <person name="Copeland A."/>
            <person name="Barry K.W."/>
            <person name="Cichocki N."/>
            <person name="Veneault-Fourrey C."/>
            <person name="LaButti K."/>
            <person name="Lindquist E.A."/>
            <person name="Lipzen A."/>
            <person name="Lundell T."/>
            <person name="Morin E."/>
            <person name="Murat C."/>
            <person name="Riley R."/>
            <person name="Ohm R."/>
            <person name="Sun H."/>
            <person name="Tunlid A."/>
            <person name="Henrissat B."/>
            <person name="Grigoriev I.V."/>
            <person name="Hibbett D.S."/>
            <person name="Martin F."/>
        </authorList>
    </citation>
    <scope>NUCLEOTIDE SEQUENCE [LARGE SCALE GENOMIC DNA]</scope>
    <source>
        <strain evidence="14">h7</strain>
    </source>
</reference>
<dbReference type="GO" id="GO:0004674">
    <property type="term" value="F:protein serine/threonine kinase activity"/>
    <property type="evidence" value="ECO:0007669"/>
    <property type="project" value="UniProtKB-KW"/>
</dbReference>
<keyword evidence="3" id="KW-0723">Serine/threonine-protein kinase</keyword>
<dbReference type="SMART" id="SM00220">
    <property type="entry name" value="S_TKc"/>
    <property type="match status" value="1"/>
</dbReference>
<protein>
    <recommendedName>
        <fullName evidence="2">non-specific serine/threonine protein kinase</fullName>
        <ecNumber evidence="2">2.7.11.1</ecNumber>
    </recommendedName>
</protein>
<dbReference type="GO" id="GO:0005524">
    <property type="term" value="F:ATP binding"/>
    <property type="evidence" value="ECO:0007669"/>
    <property type="project" value="UniProtKB-UniRule"/>
</dbReference>
<dbReference type="PANTHER" id="PTHR48012">
    <property type="entry name" value="STERILE20-LIKE KINASE, ISOFORM B-RELATED"/>
    <property type="match status" value="1"/>
</dbReference>
<dbReference type="HOGENOM" id="CLU_013251_0_0_1"/>
<keyword evidence="5 10" id="KW-0547">Nucleotide-binding</keyword>
<feature type="region of interest" description="Disordered" evidence="11">
    <location>
        <begin position="533"/>
        <end position="572"/>
    </location>
</feature>
<organism evidence="13 14">
    <name type="scientific">Hebeloma cylindrosporum</name>
    <dbReference type="NCBI Taxonomy" id="76867"/>
    <lineage>
        <taxon>Eukaryota</taxon>
        <taxon>Fungi</taxon>
        <taxon>Dikarya</taxon>
        <taxon>Basidiomycota</taxon>
        <taxon>Agaricomycotina</taxon>
        <taxon>Agaricomycetes</taxon>
        <taxon>Agaricomycetidae</taxon>
        <taxon>Agaricales</taxon>
        <taxon>Agaricineae</taxon>
        <taxon>Hymenogastraceae</taxon>
        <taxon>Hebeloma</taxon>
    </lineage>
</organism>
<dbReference type="Gene3D" id="1.10.510.10">
    <property type="entry name" value="Transferase(Phosphotransferase) domain 1"/>
    <property type="match status" value="1"/>
</dbReference>
<dbReference type="PROSITE" id="PS00108">
    <property type="entry name" value="PROTEIN_KINASE_ST"/>
    <property type="match status" value="1"/>
</dbReference>
<reference evidence="13 14" key="1">
    <citation type="submission" date="2014-04" db="EMBL/GenBank/DDBJ databases">
        <authorList>
            <consortium name="DOE Joint Genome Institute"/>
            <person name="Kuo A."/>
            <person name="Gay G."/>
            <person name="Dore J."/>
            <person name="Kohler A."/>
            <person name="Nagy L.G."/>
            <person name="Floudas D."/>
            <person name="Copeland A."/>
            <person name="Barry K.W."/>
            <person name="Cichocki N."/>
            <person name="Veneault-Fourrey C."/>
            <person name="LaButti K."/>
            <person name="Lindquist E.A."/>
            <person name="Lipzen A."/>
            <person name="Lundell T."/>
            <person name="Morin E."/>
            <person name="Murat C."/>
            <person name="Sun H."/>
            <person name="Tunlid A."/>
            <person name="Henrissat B."/>
            <person name="Grigoriev I.V."/>
            <person name="Hibbett D.S."/>
            <person name="Martin F."/>
            <person name="Nordberg H.P."/>
            <person name="Cantor M.N."/>
            <person name="Hua S.X."/>
        </authorList>
    </citation>
    <scope>NUCLEOTIDE SEQUENCE [LARGE SCALE GENOMIC DNA]</scope>
    <source>
        <strain evidence="14">h7</strain>
    </source>
</reference>
<evidence type="ECO:0000256" key="10">
    <source>
        <dbReference type="PROSITE-ProRule" id="PRU10141"/>
    </source>
</evidence>
<sequence>MSVHQLFQRLETVGKGAYGSVHKGKHIPSGNIVALKIINLDTADDDVGDIQREVALLTQLRDAPNITKYFGCFMDGPRVWIVMEFAQGGSVLSLMKASKDGCLEEKYVAVIVREVLVALSYLHKVPVIHRDMKAANVLVTATGKVMICDFGVSALLATTSSKRNTLTGTPYWMAPEVVQTVPAYDTKADIWGLGIMIYEMIKGTPPHSNLDKFQVMDLIPRIKPPRLTETEAGKDLRDFMALCLKESPTERLPADELAKTKWIKSTSKFGVAMLKDLILRLQQAGPRASLAEPLDWENAELNGGISEDHSWEFDTIRNGSFLSSQGVDLKDYAQPETSSQATIRANQSTNFPTSLRMLFEDSNSVQPEGRWPNLSGPDMSASPQLNTNPEERNDEAPQSGGLPLPPLIHRAPSRPSLSSNNAVENSNPMPNDSASISRIILPPSEKVDQSYQGNPQGRHLPQSSHDDFMRPRHLQRPQSRAETSTKQLNAVRKPPGLNRDVDLASPASFQFPQPSKPTPLWAGTLAPRQLRASPSTPVYTHQNTLSLDSQSTSPTHDNHPPISRSRSATTPPPMVLLDPEIITKPVHTVEVKKPNDSTASPQHPVRGTPGLKDVLKIPLLASGHHMGIGDLLPPSPSAVMNGARQFPSLSSLLPLPTMDPPLDDSLLQVENTITGSSSVIQARNRHEQEQTILVGPSAYTASHPVIRPFDYATLINQDHSLGGDLENTFKALVQWLSTIEAGLNAVLDNAIEEENDDHPGDSHNDDQISGENNDWKPVDT</sequence>
<evidence type="ECO:0000256" key="1">
    <source>
        <dbReference type="ARBA" id="ARBA00008874"/>
    </source>
</evidence>
<dbReference type="InterPro" id="IPR050629">
    <property type="entry name" value="STE20/SPS1-PAK"/>
</dbReference>
<evidence type="ECO:0000256" key="7">
    <source>
        <dbReference type="ARBA" id="ARBA00022840"/>
    </source>
</evidence>
<dbReference type="InterPro" id="IPR011009">
    <property type="entry name" value="Kinase-like_dom_sf"/>
</dbReference>
<dbReference type="EMBL" id="KN831772">
    <property type="protein sequence ID" value="KIM45028.1"/>
    <property type="molecule type" value="Genomic_DNA"/>
</dbReference>
<dbReference type="InterPro" id="IPR008271">
    <property type="entry name" value="Ser/Thr_kinase_AS"/>
</dbReference>
<evidence type="ECO:0000256" key="4">
    <source>
        <dbReference type="ARBA" id="ARBA00022679"/>
    </source>
</evidence>
<comment type="similarity">
    <text evidence="1">Belongs to the protein kinase superfamily. STE Ser/Thr protein kinase family. STE20 subfamily.</text>
</comment>
<evidence type="ECO:0000313" key="14">
    <source>
        <dbReference type="Proteomes" id="UP000053424"/>
    </source>
</evidence>
<keyword evidence="6" id="KW-0418">Kinase</keyword>
<feature type="compositionally biased region" description="Polar residues" evidence="11">
    <location>
        <begin position="533"/>
        <end position="555"/>
    </location>
</feature>
<dbReference type="PROSITE" id="PS00107">
    <property type="entry name" value="PROTEIN_KINASE_ATP"/>
    <property type="match status" value="1"/>
</dbReference>
<feature type="region of interest" description="Disordered" evidence="11">
    <location>
        <begin position="362"/>
        <end position="497"/>
    </location>
</feature>
<dbReference type="InterPro" id="IPR017441">
    <property type="entry name" value="Protein_kinase_ATP_BS"/>
</dbReference>
<dbReference type="Gene3D" id="3.30.200.20">
    <property type="entry name" value="Phosphorylase Kinase, domain 1"/>
    <property type="match status" value="1"/>
</dbReference>
<dbReference type="GO" id="GO:0005737">
    <property type="term" value="C:cytoplasm"/>
    <property type="evidence" value="ECO:0007669"/>
    <property type="project" value="TreeGrafter"/>
</dbReference>
<feature type="binding site" evidence="10">
    <location>
        <position position="36"/>
    </location>
    <ligand>
        <name>ATP</name>
        <dbReference type="ChEBI" id="CHEBI:30616"/>
    </ligand>
</feature>
<feature type="compositionally biased region" description="Basic and acidic residues" evidence="11">
    <location>
        <begin position="757"/>
        <end position="766"/>
    </location>
</feature>
<dbReference type="AlphaFoldDB" id="A0A0C2Y5A9"/>
<dbReference type="EC" id="2.7.11.1" evidence="2"/>